<evidence type="ECO:0000256" key="3">
    <source>
        <dbReference type="ARBA" id="ARBA00005179"/>
    </source>
</evidence>
<evidence type="ECO:0000256" key="6">
    <source>
        <dbReference type="ARBA" id="ARBA00022692"/>
    </source>
</evidence>
<dbReference type="InterPro" id="IPR050364">
    <property type="entry name" value="Cytochrome_P450_fung"/>
</dbReference>
<evidence type="ECO:0000256" key="1">
    <source>
        <dbReference type="ARBA" id="ARBA00001971"/>
    </source>
</evidence>
<evidence type="ECO:0000256" key="13">
    <source>
        <dbReference type="PIRSR" id="PIRSR602401-1"/>
    </source>
</evidence>
<dbReference type="HOGENOM" id="CLU_001570_2_0_1"/>
<dbReference type="InterPro" id="IPR036396">
    <property type="entry name" value="Cyt_P450_sf"/>
</dbReference>
<dbReference type="InterPro" id="IPR017972">
    <property type="entry name" value="Cyt_P450_CS"/>
</dbReference>
<keyword evidence="9 14" id="KW-0560">Oxidoreductase</keyword>
<dbReference type="GO" id="GO:0005506">
    <property type="term" value="F:iron ion binding"/>
    <property type="evidence" value="ECO:0007669"/>
    <property type="project" value="InterPro"/>
</dbReference>
<dbReference type="RefSeq" id="XP_040627622.1">
    <property type="nucleotide sequence ID" value="XM_040770330.1"/>
</dbReference>
<dbReference type="AlphaFoldDB" id="M5FY53"/>
<keyword evidence="6" id="KW-0812">Transmembrane</keyword>
<dbReference type="InterPro" id="IPR002401">
    <property type="entry name" value="Cyt_P450_E_grp-I"/>
</dbReference>
<comment type="similarity">
    <text evidence="4 14">Belongs to the cytochrome P450 family.</text>
</comment>
<dbReference type="Pfam" id="PF00067">
    <property type="entry name" value="p450"/>
    <property type="match status" value="1"/>
</dbReference>
<evidence type="ECO:0000313" key="15">
    <source>
        <dbReference type="EMBL" id="EJU00725.1"/>
    </source>
</evidence>
<reference evidence="15 16" key="1">
    <citation type="journal article" date="2012" name="Science">
        <title>The Paleozoic origin of enzymatic lignin decomposition reconstructed from 31 fungal genomes.</title>
        <authorList>
            <person name="Floudas D."/>
            <person name="Binder M."/>
            <person name="Riley R."/>
            <person name="Barry K."/>
            <person name="Blanchette R.A."/>
            <person name="Henrissat B."/>
            <person name="Martinez A.T."/>
            <person name="Otillar R."/>
            <person name="Spatafora J.W."/>
            <person name="Yadav J.S."/>
            <person name="Aerts A."/>
            <person name="Benoit I."/>
            <person name="Boyd A."/>
            <person name="Carlson A."/>
            <person name="Copeland A."/>
            <person name="Coutinho P.M."/>
            <person name="de Vries R.P."/>
            <person name="Ferreira P."/>
            <person name="Findley K."/>
            <person name="Foster B."/>
            <person name="Gaskell J."/>
            <person name="Glotzer D."/>
            <person name="Gorecki P."/>
            <person name="Heitman J."/>
            <person name="Hesse C."/>
            <person name="Hori C."/>
            <person name="Igarashi K."/>
            <person name="Jurgens J.A."/>
            <person name="Kallen N."/>
            <person name="Kersten P."/>
            <person name="Kohler A."/>
            <person name="Kuees U."/>
            <person name="Kumar T.K.A."/>
            <person name="Kuo A."/>
            <person name="LaButti K."/>
            <person name="Larrondo L.F."/>
            <person name="Lindquist E."/>
            <person name="Ling A."/>
            <person name="Lombard V."/>
            <person name="Lucas S."/>
            <person name="Lundell T."/>
            <person name="Martin R."/>
            <person name="McLaughlin D.J."/>
            <person name="Morgenstern I."/>
            <person name="Morin E."/>
            <person name="Murat C."/>
            <person name="Nagy L.G."/>
            <person name="Nolan M."/>
            <person name="Ohm R.A."/>
            <person name="Patyshakuliyeva A."/>
            <person name="Rokas A."/>
            <person name="Ruiz-Duenas F.J."/>
            <person name="Sabat G."/>
            <person name="Salamov A."/>
            <person name="Samejima M."/>
            <person name="Schmutz J."/>
            <person name="Slot J.C."/>
            <person name="St John F."/>
            <person name="Stenlid J."/>
            <person name="Sun H."/>
            <person name="Sun S."/>
            <person name="Syed K."/>
            <person name="Tsang A."/>
            <person name="Wiebenga A."/>
            <person name="Young D."/>
            <person name="Pisabarro A."/>
            <person name="Eastwood D.C."/>
            <person name="Martin F."/>
            <person name="Cullen D."/>
            <person name="Grigoriev I.V."/>
            <person name="Hibbett D.S."/>
        </authorList>
    </citation>
    <scope>NUCLEOTIDE SEQUENCE [LARGE SCALE GENOMIC DNA]</scope>
    <source>
        <strain evidence="15 16">DJM-731 SS1</strain>
    </source>
</reference>
<keyword evidence="5 13" id="KW-0349">Heme</keyword>
<keyword evidence="12" id="KW-0472">Membrane</keyword>
<evidence type="ECO:0000256" key="8">
    <source>
        <dbReference type="ARBA" id="ARBA00022989"/>
    </source>
</evidence>
<dbReference type="STRING" id="1858805.M5FY53"/>
<dbReference type="EMBL" id="JH795866">
    <property type="protein sequence ID" value="EJU00725.1"/>
    <property type="molecule type" value="Genomic_DNA"/>
</dbReference>
<dbReference type="SUPFAM" id="SSF48264">
    <property type="entry name" value="Cytochrome P450"/>
    <property type="match status" value="1"/>
</dbReference>
<dbReference type="Proteomes" id="UP000030653">
    <property type="component" value="Unassembled WGS sequence"/>
</dbReference>
<evidence type="ECO:0000256" key="4">
    <source>
        <dbReference type="ARBA" id="ARBA00010617"/>
    </source>
</evidence>
<dbReference type="OMA" id="MEMILMI"/>
<evidence type="ECO:0000256" key="7">
    <source>
        <dbReference type="ARBA" id="ARBA00022723"/>
    </source>
</evidence>
<proteinExistence type="inferred from homology"/>
<comment type="pathway">
    <text evidence="3">Secondary metabolite biosynthesis.</text>
</comment>
<evidence type="ECO:0000256" key="12">
    <source>
        <dbReference type="ARBA" id="ARBA00023136"/>
    </source>
</evidence>
<dbReference type="GO" id="GO:0020037">
    <property type="term" value="F:heme binding"/>
    <property type="evidence" value="ECO:0007669"/>
    <property type="project" value="InterPro"/>
</dbReference>
<evidence type="ECO:0000313" key="16">
    <source>
        <dbReference type="Proteomes" id="UP000030653"/>
    </source>
</evidence>
<evidence type="ECO:0000256" key="5">
    <source>
        <dbReference type="ARBA" id="ARBA00022617"/>
    </source>
</evidence>
<keyword evidence="16" id="KW-1185">Reference proteome</keyword>
<accession>M5FY53</accession>
<protein>
    <submittedName>
        <fullName evidence="15">Cytochrome P450</fullName>
    </submittedName>
</protein>
<dbReference type="GO" id="GO:0016020">
    <property type="term" value="C:membrane"/>
    <property type="evidence" value="ECO:0007669"/>
    <property type="project" value="UniProtKB-SubCell"/>
</dbReference>
<dbReference type="GO" id="GO:0004497">
    <property type="term" value="F:monooxygenase activity"/>
    <property type="evidence" value="ECO:0007669"/>
    <property type="project" value="UniProtKB-KW"/>
</dbReference>
<organism evidence="15 16">
    <name type="scientific">Dacryopinax primogenitus (strain DJM 731)</name>
    <name type="common">Brown rot fungus</name>
    <dbReference type="NCBI Taxonomy" id="1858805"/>
    <lineage>
        <taxon>Eukaryota</taxon>
        <taxon>Fungi</taxon>
        <taxon>Dikarya</taxon>
        <taxon>Basidiomycota</taxon>
        <taxon>Agaricomycotina</taxon>
        <taxon>Dacrymycetes</taxon>
        <taxon>Dacrymycetales</taxon>
        <taxon>Dacrymycetaceae</taxon>
        <taxon>Dacryopinax</taxon>
    </lineage>
</organism>
<evidence type="ECO:0000256" key="9">
    <source>
        <dbReference type="ARBA" id="ARBA00023002"/>
    </source>
</evidence>
<dbReference type="Gene3D" id="1.10.630.10">
    <property type="entry name" value="Cytochrome P450"/>
    <property type="match status" value="1"/>
</dbReference>
<sequence length="389" mass="43974">MRKAVHERLNVRDVKSFCPIQKEEAASLAEGLILHPEIKVFRHLHRVAASIGWRALWGFPTITIDGPDPTHRLDELGEDLLKASIPGGSLVDIFPPLRHIIRHSRYLMRKSNTWFEDMNRLSIHLYDTSCSSKARQEWGNSFGAALRDRERISGLSPQDEAWLTGQLFVASNDTTSTSLAYLVLAMVLYPSQFIKVRQQIDAVVGDSMPSFEDWEKLPLVEAVMKEGLRWRPPAPLGVPHVTSEDIRHGEYFLPKGTPLVANLWTISRDPALYTNAEEFDPSRFIHENGKLKQGTPDSHNDYLAFGFGRRVCAGKALAINSVWICLATLLWAFEFEPMKDADGNDILPNPMDFVDCGATVRPLAFPMKVIPRFPDLLQRIRASRDHSIN</sequence>
<keyword evidence="8" id="KW-1133">Transmembrane helix</keyword>
<name>M5FY53_DACPD</name>
<evidence type="ECO:0000256" key="11">
    <source>
        <dbReference type="ARBA" id="ARBA00023033"/>
    </source>
</evidence>
<dbReference type="PANTHER" id="PTHR46300:SF2">
    <property type="entry name" value="CYTOCHROME P450 MONOOXYGENASE ALNH-RELATED"/>
    <property type="match status" value="1"/>
</dbReference>
<keyword evidence="11 14" id="KW-0503">Monooxygenase</keyword>
<dbReference type="GO" id="GO:0016705">
    <property type="term" value="F:oxidoreductase activity, acting on paired donors, with incorporation or reduction of molecular oxygen"/>
    <property type="evidence" value="ECO:0007669"/>
    <property type="project" value="InterPro"/>
</dbReference>
<dbReference type="GeneID" id="63685392"/>
<comment type="subcellular location">
    <subcellularLocation>
        <location evidence="2">Membrane</location>
    </subcellularLocation>
</comment>
<dbReference type="PROSITE" id="PS00086">
    <property type="entry name" value="CYTOCHROME_P450"/>
    <property type="match status" value="1"/>
</dbReference>
<feature type="binding site" description="axial binding residue" evidence="13">
    <location>
        <position position="312"/>
    </location>
    <ligand>
        <name>heme</name>
        <dbReference type="ChEBI" id="CHEBI:30413"/>
    </ligand>
    <ligandPart>
        <name>Fe</name>
        <dbReference type="ChEBI" id="CHEBI:18248"/>
    </ligandPart>
</feature>
<keyword evidence="7 13" id="KW-0479">Metal-binding</keyword>
<dbReference type="PRINTS" id="PR00385">
    <property type="entry name" value="P450"/>
</dbReference>
<dbReference type="OrthoDB" id="2789670at2759"/>
<keyword evidence="10 13" id="KW-0408">Iron</keyword>
<comment type="cofactor">
    <cofactor evidence="1 13">
        <name>heme</name>
        <dbReference type="ChEBI" id="CHEBI:30413"/>
    </cofactor>
</comment>
<gene>
    <name evidence="15" type="ORF">DACRYDRAFT_117154</name>
</gene>
<dbReference type="PRINTS" id="PR00463">
    <property type="entry name" value="EP450I"/>
</dbReference>
<evidence type="ECO:0000256" key="2">
    <source>
        <dbReference type="ARBA" id="ARBA00004370"/>
    </source>
</evidence>
<evidence type="ECO:0000256" key="14">
    <source>
        <dbReference type="RuleBase" id="RU000461"/>
    </source>
</evidence>
<dbReference type="InterPro" id="IPR001128">
    <property type="entry name" value="Cyt_P450"/>
</dbReference>
<dbReference type="PANTHER" id="PTHR46300">
    <property type="entry name" value="P450, PUTATIVE (EUROFUNG)-RELATED-RELATED"/>
    <property type="match status" value="1"/>
</dbReference>
<evidence type="ECO:0000256" key="10">
    <source>
        <dbReference type="ARBA" id="ARBA00023004"/>
    </source>
</evidence>